<dbReference type="GO" id="GO:0006508">
    <property type="term" value="P:proteolysis"/>
    <property type="evidence" value="ECO:0007669"/>
    <property type="project" value="UniProtKB-KW"/>
</dbReference>
<feature type="region of interest" description="Disordered" evidence="6">
    <location>
        <begin position="256"/>
        <end position="275"/>
    </location>
</feature>
<dbReference type="InterPro" id="IPR039537">
    <property type="entry name" value="Retrotran_Ty1/copia-like"/>
</dbReference>
<evidence type="ECO:0000259" key="7">
    <source>
        <dbReference type="PROSITE" id="PS50158"/>
    </source>
</evidence>
<evidence type="ECO:0000313" key="9">
    <source>
        <dbReference type="EMBL" id="OMO56344.1"/>
    </source>
</evidence>
<dbReference type="GO" id="GO:0008270">
    <property type="term" value="F:zinc ion binding"/>
    <property type="evidence" value="ECO:0007669"/>
    <property type="project" value="UniProtKB-KW"/>
</dbReference>
<dbReference type="PANTHER" id="PTHR42648">
    <property type="entry name" value="TRANSPOSASE, PUTATIVE-RELATED"/>
    <property type="match status" value="1"/>
</dbReference>
<keyword evidence="3" id="KW-0064">Aspartyl protease</keyword>
<dbReference type="Pfam" id="PF07727">
    <property type="entry name" value="RVT_2"/>
    <property type="match status" value="1"/>
</dbReference>
<dbReference type="EMBL" id="AWWV01014514">
    <property type="protein sequence ID" value="OMO56344.1"/>
    <property type="molecule type" value="Genomic_DNA"/>
</dbReference>
<evidence type="ECO:0000256" key="6">
    <source>
        <dbReference type="SAM" id="MobiDB-lite"/>
    </source>
</evidence>
<dbReference type="InterPro" id="IPR057670">
    <property type="entry name" value="SH3_retrovirus"/>
</dbReference>
<evidence type="ECO:0000259" key="8">
    <source>
        <dbReference type="PROSITE" id="PS50994"/>
    </source>
</evidence>
<dbReference type="InterPro" id="IPR036875">
    <property type="entry name" value="Znf_CCHC_sf"/>
</dbReference>
<keyword evidence="5" id="KW-0862">Zinc</keyword>
<dbReference type="GO" id="GO:0004190">
    <property type="term" value="F:aspartic-type endopeptidase activity"/>
    <property type="evidence" value="ECO:0007669"/>
    <property type="project" value="UniProtKB-KW"/>
</dbReference>
<dbReference type="PANTHER" id="PTHR42648:SF26">
    <property type="entry name" value="INTEGRASE CATALYTIC DOMAIN-CONTAINING PROTEIN"/>
    <property type="match status" value="1"/>
</dbReference>
<name>A0A1R3GE14_COCAP</name>
<dbReference type="Pfam" id="PF00665">
    <property type="entry name" value="rve"/>
    <property type="match status" value="1"/>
</dbReference>
<comment type="caution">
    <text evidence="9">The sequence shown here is derived from an EMBL/GenBank/DDBJ whole genome shotgun (WGS) entry which is preliminary data.</text>
</comment>
<accession>A0A1R3GE14</accession>
<protein>
    <submittedName>
        <fullName evidence="9">Integrase, catalytic core</fullName>
    </submittedName>
</protein>
<feature type="domain" description="Integrase catalytic" evidence="8">
    <location>
        <begin position="506"/>
        <end position="683"/>
    </location>
</feature>
<reference evidence="9 10" key="1">
    <citation type="submission" date="2013-09" db="EMBL/GenBank/DDBJ databases">
        <title>Corchorus capsularis genome sequencing.</title>
        <authorList>
            <person name="Alam M."/>
            <person name="Haque M.S."/>
            <person name="Islam M.S."/>
            <person name="Emdad E.M."/>
            <person name="Islam M.M."/>
            <person name="Ahmed B."/>
            <person name="Halim A."/>
            <person name="Hossen Q.M.M."/>
            <person name="Hossain M.Z."/>
            <person name="Ahmed R."/>
            <person name="Khan M.M."/>
            <person name="Islam R."/>
            <person name="Rashid M.M."/>
            <person name="Khan S.A."/>
            <person name="Rahman M.S."/>
            <person name="Alam M."/>
        </authorList>
    </citation>
    <scope>NUCLEOTIDE SEQUENCE [LARGE SCALE GENOMIC DNA]</scope>
    <source>
        <strain evidence="10">cv. CVL-1</strain>
        <tissue evidence="9">Whole seedling</tissue>
    </source>
</reference>
<keyword evidence="10" id="KW-1185">Reference proteome</keyword>
<dbReference type="SUPFAM" id="SSF57756">
    <property type="entry name" value="Retrovirus zinc finger-like domains"/>
    <property type="match status" value="1"/>
</dbReference>
<dbReference type="Pfam" id="PF22936">
    <property type="entry name" value="Pol_BBD"/>
    <property type="match status" value="1"/>
</dbReference>
<dbReference type="SUPFAM" id="SSF56672">
    <property type="entry name" value="DNA/RNA polymerases"/>
    <property type="match status" value="1"/>
</dbReference>
<dbReference type="InterPro" id="IPR054722">
    <property type="entry name" value="PolX-like_BBD"/>
</dbReference>
<keyword evidence="4" id="KW-0378">Hydrolase</keyword>
<dbReference type="Gramene" id="OMO56344">
    <property type="protein sequence ID" value="OMO56344"/>
    <property type="gene ID" value="CCACVL1_26616"/>
</dbReference>
<feature type="region of interest" description="Disordered" evidence="6">
    <location>
        <begin position="789"/>
        <end position="810"/>
    </location>
</feature>
<dbReference type="InterPro" id="IPR043502">
    <property type="entry name" value="DNA/RNA_pol_sf"/>
</dbReference>
<dbReference type="Proteomes" id="UP000188268">
    <property type="component" value="Unassembled WGS sequence"/>
</dbReference>
<dbReference type="InterPro" id="IPR036397">
    <property type="entry name" value="RNaseH_sf"/>
</dbReference>
<keyword evidence="2" id="KW-0479">Metal-binding</keyword>
<dbReference type="STRING" id="210143.A0A1R3GE14"/>
<keyword evidence="5" id="KW-0863">Zinc-finger</keyword>
<sequence length="1095" mass="123376">MASEQHQVIQIKLDGPNYSYWSYLMRIFLIGKELWGYVDGTVTEPNSTSTEYAKLKKEWETYNARILSWINNAVEPSIGMHLAKFKTAKEVWDYLANLYVQSNFAKRYELEKVIRSEGQKDRSIQDFYNFMNGVWDQLDMMDPPELSSFPAYMKLREEQKLVQFLMALRNEFEQLRGSILHRSPLPTVHNVVSELIAEETRLKTQTPPVMNTQEVLIASSQVKPANLNSGARGNQRIAIDECGYCHEKGHWKKDCPKRNKSRGILPNPSQGFQQGKTASRTMLPRHNSAFTAATSGYEPKQTSFGGNVNHDDLESIISRQIQQIMGSCIRNDLANSSAMSAVDQGINRALSSGTSPSPWVLDSGASYHMTSDSSILENCLDLSQPLDIQTANGPLMQISKVGSVTTKSYPSGKFSIPNIFYAPQLSANLLSVGQLADLGCDIWFSDVFCVVQDRHTGKQIGIGRREGVFICHVSSSRLRYMSSVGLLGNVKYSDISDCKACKLAKFSALPFNKSTSVSNAAFDLVHSDVWGPSPVATKGGSLYYVLFVDDYSRYSWIFLLRHRSEFFQIYSKFVAMVKTQFSSKIKVFRSDSGGEYTSTQFQELLASEGTLFQSSCTDTPQQNGIVERKHRHIIETARSLLLSSSMPSSFWGEAVLTSVYVINRIPSSITSGISPFERLFKVQPNYSELRVFGCVCFVLLPKNERTKLTSRSAMCVFMGYGIEQKGYRCYDPIARRIRVSRNVAFFEHIPYYTVPESSSTLTKDELHALDPFSNSDLFASNDIESATLLNSENLQNSTENSTGDSSSTNMEGKEAIGCKWVYKVKTKSDGSIERYKARLVAKGYAQEFGVDYEETFAPVAKMTTVRTLISVAASREWPLFQMDVKNAFLNGDLHEEVYMQPPPGYSCPVKKVCRLRRALYGLKQAPRAWFEKFNDALKQIGFLQSNNDSALFHLSSKKGTILLLIYVDVAYSPRGYVLSQSKYANDVINRARLTDERTVDTPIELNVKLRPTDGTLLPDPKLYREIVGCLLYLTVTCPDIAHAIHIVSQFVSAPRSVHWSAMVRILRYLRGDANDRRSTTGFFYLSRRLFNILEE</sequence>
<dbReference type="InterPro" id="IPR001878">
    <property type="entry name" value="Znf_CCHC"/>
</dbReference>
<dbReference type="InterPro" id="IPR012337">
    <property type="entry name" value="RNaseH-like_sf"/>
</dbReference>
<dbReference type="PROSITE" id="PS50994">
    <property type="entry name" value="INTEGRASE"/>
    <property type="match status" value="1"/>
</dbReference>
<evidence type="ECO:0000256" key="4">
    <source>
        <dbReference type="ARBA" id="ARBA00022801"/>
    </source>
</evidence>
<gene>
    <name evidence="9" type="ORF">CCACVL1_26616</name>
</gene>
<dbReference type="Gene3D" id="4.10.60.10">
    <property type="entry name" value="Zinc finger, CCHC-type"/>
    <property type="match status" value="1"/>
</dbReference>
<dbReference type="PROSITE" id="PS50158">
    <property type="entry name" value="ZF_CCHC"/>
    <property type="match status" value="1"/>
</dbReference>
<evidence type="ECO:0000256" key="1">
    <source>
        <dbReference type="ARBA" id="ARBA00022670"/>
    </source>
</evidence>
<proteinExistence type="predicted"/>
<dbReference type="Pfam" id="PF14223">
    <property type="entry name" value="Retrotran_gag_2"/>
    <property type="match status" value="1"/>
</dbReference>
<dbReference type="Pfam" id="PF25597">
    <property type="entry name" value="SH3_retrovirus"/>
    <property type="match status" value="1"/>
</dbReference>
<evidence type="ECO:0000256" key="3">
    <source>
        <dbReference type="ARBA" id="ARBA00022750"/>
    </source>
</evidence>
<feature type="domain" description="CCHC-type" evidence="7">
    <location>
        <begin position="242"/>
        <end position="257"/>
    </location>
</feature>
<dbReference type="GO" id="GO:0003676">
    <property type="term" value="F:nucleic acid binding"/>
    <property type="evidence" value="ECO:0007669"/>
    <property type="project" value="InterPro"/>
</dbReference>
<dbReference type="InterPro" id="IPR001584">
    <property type="entry name" value="Integrase_cat-core"/>
</dbReference>
<dbReference type="Gene3D" id="3.30.420.10">
    <property type="entry name" value="Ribonuclease H-like superfamily/Ribonuclease H"/>
    <property type="match status" value="1"/>
</dbReference>
<dbReference type="InterPro" id="IPR013103">
    <property type="entry name" value="RVT_2"/>
</dbReference>
<dbReference type="OrthoDB" id="414945at2759"/>
<organism evidence="9 10">
    <name type="scientific">Corchorus capsularis</name>
    <name type="common">Jute</name>
    <dbReference type="NCBI Taxonomy" id="210143"/>
    <lineage>
        <taxon>Eukaryota</taxon>
        <taxon>Viridiplantae</taxon>
        <taxon>Streptophyta</taxon>
        <taxon>Embryophyta</taxon>
        <taxon>Tracheophyta</taxon>
        <taxon>Spermatophyta</taxon>
        <taxon>Magnoliopsida</taxon>
        <taxon>eudicotyledons</taxon>
        <taxon>Gunneridae</taxon>
        <taxon>Pentapetalae</taxon>
        <taxon>rosids</taxon>
        <taxon>malvids</taxon>
        <taxon>Malvales</taxon>
        <taxon>Malvaceae</taxon>
        <taxon>Grewioideae</taxon>
        <taxon>Apeibeae</taxon>
        <taxon>Corchorus</taxon>
    </lineage>
</organism>
<keyword evidence="1" id="KW-0645">Protease</keyword>
<evidence type="ECO:0000256" key="2">
    <source>
        <dbReference type="ARBA" id="ARBA00022723"/>
    </source>
</evidence>
<evidence type="ECO:0000256" key="5">
    <source>
        <dbReference type="PROSITE-ProRule" id="PRU00047"/>
    </source>
</evidence>
<dbReference type="AlphaFoldDB" id="A0A1R3GE14"/>
<dbReference type="SUPFAM" id="SSF53098">
    <property type="entry name" value="Ribonuclease H-like"/>
    <property type="match status" value="1"/>
</dbReference>
<evidence type="ECO:0000313" key="10">
    <source>
        <dbReference type="Proteomes" id="UP000188268"/>
    </source>
</evidence>
<dbReference type="GO" id="GO:0015074">
    <property type="term" value="P:DNA integration"/>
    <property type="evidence" value="ECO:0007669"/>
    <property type="project" value="InterPro"/>
</dbReference>